<feature type="compositionally biased region" description="Gly residues" evidence="2">
    <location>
        <begin position="991"/>
        <end position="1007"/>
    </location>
</feature>
<sequence>MPALRVSKGDSDAANLDWSTLPPLVLWSIVQHVDDALDLASMRLTCRRWSKNVTQNSQAWCLRGPVAGFHWGYLRGTLYMLCPVAERLALALSNRTSCDTLAAMFNDLNWWSRLREIVLVAIRPVALGLFGPGLDAQALVGLSSLRALQALVMEGCDTQMALDGALGCTHLTRLAIRSRRSPLGNPCRINDNFLDLLAVSQQAISTGQPLPRRTGRRRRNQLAFRLLGQGQANGGGGGGGDIFSLDNVIIGDDEQESEGLPDDLQRVRDLNPGLEQELQNLFRENHDGESGGSVSGDGGRGTAAAVAMAMATDQEKEERMSERRARLRESAAVAAARGCDGGAGPPRGGLRHLEFDADAHLDDAASVMALLEGEGPGSTITSERLNKLLAALPSLEHLDIRRVAVHTPVIQGGLAQLTNLTELRIGIQDGRDHHERRLGSKEYTNLSALGALNALAAPTAGPPWRSSSLQFLPSYSEDASVAATVAATATMALGANPSVNVPPPGPALPTLHLYISCVRKSTPMDLLSAMLPLVPRLRTLFMAHRILHVGHLISVGQLTSLECLGLSLASQSHDRDEAIGADRARLRHMQCERRLPWGLMREALAVMGSTSWEAERRRVIGSLWAGIVAGDPDNDFNADYDSGLDSDDVDMGVQTADVDFVSDPSAPGAKVCGIGLEALRRLTQLRELHLRGPQRLVGRAARVAAGLQAMASHEVLEKQRPLPPQPQPPGTRPATAGRADGAPVGGTDDANGKLLLGARTPRSSSRQDESHGNGLPEPHFHFFTPMLAQPSQHPSTAQNVPKPAEMVDLAVARLTAGSSGAGQLPGPSFAEACPAAAKPAATLLPQTLLPQTQTRNIRMLLGEYDWMDAMEAGEEVMAEVEAVQKAARMVEDQAMAAAGPWALPFPGSLASAGGSTAGAVGTMSTSAHRGCLPAQVPCRSVSAFEAAMAMAKAEWDGADSDTGRRVELDFHNIKGDEDMEDDFVIGGGAAVAAGRGGRSGGGSGSRGAGELRRESNRVAASDMVPSGNLGQLIQYQEHQEHWQRYQQQQKQQKERQRSVRKRPDLLAPSQQRNGGRGGGGRRRGGRGGGGNLGGITAHSRGGGGGGGFLGSVWDRFRTVFRRRKDNGDEGGKLLAFSDESNSLEDLADEEDAEVEVEDVMQDGEEEREDAAGGSRPQGMDLDNDLDLVLDLGMDLSANRSRIWRRDRGVTGGGRAARGGGSIGSGISRRRTAGFGAGATLGATAAAMRAAEAAVAGSIRSSNAGMSASINLRREMGDMLPVGAVPTPPWKERLQRGPAIIPPLRLPSCFQDSELCMQDIHVMEDLVRDNQMPRRALLTLQSSDIAALKTHGSVLEALTLYYFRMPPTIVTQLTSVLPRLRRLGLRWAHDREVVLGKVPCSCSGTIKRGAVATADTDCATEAKGRGRLEIATLPPLLESLELGGPVTLVVTAPGLGGPCGSRQAPGPVWPQLRRLTLSKGIDLSGAALPALLERTPQITELQLLKPAGLEPLDLASLAPLTRLRFLVVDLEAEDLQCREVRRAMARGISYVAGLTALQELRWNVPDPLSRKLRLPSTCPGDKPVMRDPLMAYHDHNVDLCQQLSTLTDLHRLSLLSLPSCRDLLGRTENLRALKHLPFLELSS</sequence>
<dbReference type="SUPFAM" id="SSF81383">
    <property type="entry name" value="F-box domain"/>
    <property type="match status" value="1"/>
</dbReference>
<feature type="compositionally biased region" description="Acidic residues" evidence="2">
    <location>
        <begin position="1141"/>
        <end position="1168"/>
    </location>
</feature>
<evidence type="ECO:0000313" key="4">
    <source>
        <dbReference type="Proteomes" id="UP000747399"/>
    </source>
</evidence>
<protein>
    <recommendedName>
        <fullName evidence="5">F-box domain-containing protein</fullName>
    </recommendedName>
</protein>
<gene>
    <name evidence="3" type="ORF">Vafri_13989</name>
</gene>
<feature type="region of interest" description="Disordered" evidence="2">
    <location>
        <begin position="1040"/>
        <end position="1107"/>
    </location>
</feature>
<dbReference type="GO" id="GO:0005930">
    <property type="term" value="C:axoneme"/>
    <property type="evidence" value="ECO:0007669"/>
    <property type="project" value="UniProtKB-SubCell"/>
</dbReference>
<dbReference type="PANTHER" id="PTHR16134">
    <property type="entry name" value="F-BOX/TPR REPEAT PROTEIN POF3"/>
    <property type="match status" value="1"/>
</dbReference>
<feature type="compositionally biased region" description="Pro residues" evidence="2">
    <location>
        <begin position="721"/>
        <end position="731"/>
    </location>
</feature>
<keyword evidence="4" id="KW-1185">Reference proteome</keyword>
<feature type="region of interest" description="Disordered" evidence="2">
    <location>
        <begin position="1127"/>
        <end position="1179"/>
    </location>
</feature>
<evidence type="ECO:0000256" key="1">
    <source>
        <dbReference type="ARBA" id="ARBA00004430"/>
    </source>
</evidence>
<reference evidence="3" key="1">
    <citation type="journal article" date="2021" name="Proc. Natl. Acad. Sci. U.S.A.">
        <title>Three genomes in the algal genus Volvox reveal the fate of a haploid sex-determining region after a transition to homothallism.</title>
        <authorList>
            <person name="Yamamoto K."/>
            <person name="Hamaji T."/>
            <person name="Kawai-Toyooka H."/>
            <person name="Matsuzaki R."/>
            <person name="Takahashi F."/>
            <person name="Nishimura Y."/>
            <person name="Kawachi M."/>
            <person name="Noguchi H."/>
            <person name="Minakuchi Y."/>
            <person name="Umen J.G."/>
            <person name="Toyoda A."/>
            <person name="Nozaki H."/>
        </authorList>
    </citation>
    <scope>NUCLEOTIDE SEQUENCE</scope>
    <source>
        <strain evidence="3">NIES-3780</strain>
    </source>
</reference>
<comment type="caution">
    <text evidence="3">The sequence shown here is derived from an EMBL/GenBank/DDBJ whole genome shotgun (WGS) entry which is preliminary data.</text>
</comment>
<feature type="region of interest" description="Disordered" evidence="2">
    <location>
        <begin position="716"/>
        <end position="782"/>
    </location>
</feature>
<feature type="region of interest" description="Disordered" evidence="2">
    <location>
        <begin position="991"/>
        <end position="1025"/>
    </location>
</feature>
<proteinExistence type="predicted"/>
<name>A0A8J4F462_9CHLO</name>
<feature type="compositionally biased region" description="Basic and acidic residues" evidence="2">
    <location>
        <begin position="1051"/>
        <end position="1064"/>
    </location>
</feature>
<evidence type="ECO:0008006" key="5">
    <source>
        <dbReference type="Google" id="ProtNLM"/>
    </source>
</evidence>
<organism evidence="3 4">
    <name type="scientific">Volvox africanus</name>
    <dbReference type="NCBI Taxonomy" id="51714"/>
    <lineage>
        <taxon>Eukaryota</taxon>
        <taxon>Viridiplantae</taxon>
        <taxon>Chlorophyta</taxon>
        <taxon>core chlorophytes</taxon>
        <taxon>Chlorophyceae</taxon>
        <taxon>CS clade</taxon>
        <taxon>Chlamydomonadales</taxon>
        <taxon>Volvocaceae</taxon>
        <taxon>Volvox</taxon>
    </lineage>
</organism>
<dbReference type="Gene3D" id="3.80.10.10">
    <property type="entry name" value="Ribonuclease Inhibitor"/>
    <property type="match status" value="1"/>
</dbReference>
<dbReference type="EMBL" id="BNCO01000033">
    <property type="protein sequence ID" value="GIL59018.1"/>
    <property type="molecule type" value="Genomic_DNA"/>
</dbReference>
<accession>A0A8J4F462</accession>
<dbReference type="PANTHER" id="PTHR16134:SF119">
    <property type="entry name" value="AT02038P-RELATED"/>
    <property type="match status" value="1"/>
</dbReference>
<dbReference type="InterPro" id="IPR036047">
    <property type="entry name" value="F-box-like_dom_sf"/>
</dbReference>
<dbReference type="SUPFAM" id="SSF52047">
    <property type="entry name" value="RNI-like"/>
    <property type="match status" value="2"/>
</dbReference>
<evidence type="ECO:0000313" key="3">
    <source>
        <dbReference type="EMBL" id="GIL59018.1"/>
    </source>
</evidence>
<evidence type="ECO:0000256" key="2">
    <source>
        <dbReference type="SAM" id="MobiDB-lite"/>
    </source>
</evidence>
<comment type="subcellular location">
    <subcellularLocation>
        <location evidence="1">Cytoplasm</location>
        <location evidence="1">Cytoskeleton</location>
        <location evidence="1">Cilium axoneme</location>
    </subcellularLocation>
</comment>
<dbReference type="InterPro" id="IPR032675">
    <property type="entry name" value="LRR_dom_sf"/>
</dbReference>
<dbReference type="Proteomes" id="UP000747399">
    <property type="component" value="Unassembled WGS sequence"/>
</dbReference>